<feature type="transmembrane region" description="Helical" evidence="9">
    <location>
        <begin position="274"/>
        <end position="292"/>
    </location>
</feature>
<evidence type="ECO:0000256" key="2">
    <source>
        <dbReference type="ARBA" id="ARBA00022448"/>
    </source>
</evidence>
<evidence type="ECO:0000256" key="7">
    <source>
        <dbReference type="ARBA" id="ARBA00022989"/>
    </source>
</evidence>
<name>A0A4J1YZA2_STREE</name>
<evidence type="ECO:0000256" key="1">
    <source>
        <dbReference type="ARBA" id="ARBA00004429"/>
    </source>
</evidence>
<gene>
    <name evidence="11" type="primary">fruA_1</name>
    <name evidence="11" type="ORF">SAMEA2814125_01177</name>
</gene>
<sequence>MLKHLNLKGHLLTAISYMIPIVCGAGFLVAIGLAMGGGVPDALVAGKFTIWDALATMGGKALGLLPVVIATGLSYSIAGKPGIAPGFVVGLIANSVGSGFIGGILGGYIAGFLVQAIIKKVKVPNWIKGLMPTLIIPFVASLVSSLIMIYIIGAPIAAFTNWLTSLLQSLGSASNGLMGAVIGVLSAVDFGGPLNKTVYAFVLTLQAEGVKEPLTALQLVNTATPVGFGLAYFIAKLLKKNIYTQEEIETLKSAVPMGIVNIVEGVIPIVMNNLVPGLIATGIGGAVSLTMGADSAVPFGGVLMLPTMTRPVAGICALLANIVVTGLVYAILRKPIKHTEPVMTVEEEIDLSDIEIL</sequence>
<feature type="transmembrane region" description="Helical" evidence="9">
    <location>
        <begin position="54"/>
        <end position="75"/>
    </location>
</feature>
<evidence type="ECO:0000313" key="11">
    <source>
        <dbReference type="EMBL" id="VNP98960.1"/>
    </source>
</evidence>
<feature type="transmembrane region" description="Helical" evidence="9">
    <location>
        <begin position="12"/>
        <end position="34"/>
    </location>
</feature>
<feature type="transmembrane region" description="Helical" evidence="9">
    <location>
        <begin position="214"/>
        <end position="235"/>
    </location>
</feature>
<protein>
    <submittedName>
        <fullName evidence="11">PTS system transporter subunit IIC</fullName>
    </submittedName>
</protein>
<dbReference type="GO" id="GO:0005886">
    <property type="term" value="C:plasma membrane"/>
    <property type="evidence" value="ECO:0007669"/>
    <property type="project" value="UniProtKB-SubCell"/>
</dbReference>
<evidence type="ECO:0000259" key="10">
    <source>
        <dbReference type="PROSITE" id="PS51104"/>
    </source>
</evidence>
<evidence type="ECO:0000256" key="3">
    <source>
        <dbReference type="ARBA" id="ARBA00022475"/>
    </source>
</evidence>
<dbReference type="NCBIfam" id="TIGR01427">
    <property type="entry name" value="PTS_IIC_fructo"/>
    <property type="match status" value="1"/>
</dbReference>
<dbReference type="AlphaFoldDB" id="A0A4J1YZA2"/>
<reference evidence="11" key="1">
    <citation type="submission" date="2019-04" db="EMBL/GenBank/DDBJ databases">
        <authorList>
            <consortium name="Pathogen Informatics"/>
        </authorList>
    </citation>
    <scope>NUCLEOTIDE SEQUENCE</scope>
    <source>
        <strain evidence="11">GPSC77</strain>
    </source>
</reference>
<dbReference type="GO" id="GO:0090563">
    <property type="term" value="F:protein-phosphocysteine-sugar phosphotransferase activity"/>
    <property type="evidence" value="ECO:0007669"/>
    <property type="project" value="TreeGrafter"/>
</dbReference>
<dbReference type="PROSITE" id="PS51104">
    <property type="entry name" value="PTS_EIIC_TYPE_2"/>
    <property type="match status" value="1"/>
</dbReference>
<feature type="transmembrane region" description="Helical" evidence="9">
    <location>
        <begin position="134"/>
        <end position="163"/>
    </location>
</feature>
<keyword evidence="3" id="KW-1003">Cell membrane</keyword>
<keyword evidence="7 9" id="KW-1133">Transmembrane helix</keyword>
<keyword evidence="5" id="KW-0598">Phosphotransferase system</keyword>
<keyword evidence="6 9" id="KW-0812">Transmembrane</keyword>
<comment type="subcellular location">
    <subcellularLocation>
        <location evidence="1">Cell inner membrane</location>
        <topology evidence="1">Multi-pass membrane protein</topology>
    </subcellularLocation>
</comment>
<dbReference type="GO" id="GO:0008982">
    <property type="term" value="F:protein-N(PI)-phosphohistidine-sugar phosphotransferase activity"/>
    <property type="evidence" value="ECO:0007669"/>
    <property type="project" value="InterPro"/>
</dbReference>
<dbReference type="RefSeq" id="WP_238135431.1">
    <property type="nucleotide sequence ID" value="NZ_CP035255.1"/>
</dbReference>
<dbReference type="GO" id="GO:0005351">
    <property type="term" value="F:carbohydrate:proton symporter activity"/>
    <property type="evidence" value="ECO:0007669"/>
    <property type="project" value="InterPro"/>
</dbReference>
<feature type="transmembrane region" description="Helical" evidence="9">
    <location>
        <begin position="87"/>
        <end position="114"/>
    </location>
</feature>
<dbReference type="EMBL" id="CAATHL010000009">
    <property type="protein sequence ID" value="VNP98960.1"/>
    <property type="molecule type" value="Genomic_DNA"/>
</dbReference>
<feature type="domain" description="PTS EIIC type-2" evidence="10">
    <location>
        <begin position="7"/>
        <end position="345"/>
    </location>
</feature>
<organism evidence="11">
    <name type="scientific">Streptococcus pneumoniae</name>
    <dbReference type="NCBI Taxonomy" id="1313"/>
    <lineage>
        <taxon>Bacteria</taxon>
        <taxon>Bacillati</taxon>
        <taxon>Bacillota</taxon>
        <taxon>Bacilli</taxon>
        <taxon>Lactobacillales</taxon>
        <taxon>Streptococcaceae</taxon>
        <taxon>Streptococcus</taxon>
    </lineage>
</organism>
<dbReference type="PANTHER" id="PTHR30505">
    <property type="entry name" value="FRUCTOSE-LIKE PERMEASE"/>
    <property type="match status" value="1"/>
</dbReference>
<dbReference type="GO" id="GO:0009401">
    <property type="term" value="P:phosphoenolpyruvate-dependent sugar phosphotransferase system"/>
    <property type="evidence" value="ECO:0007669"/>
    <property type="project" value="UniProtKB-KW"/>
</dbReference>
<feature type="transmembrane region" description="Helical" evidence="9">
    <location>
        <begin position="312"/>
        <end position="332"/>
    </location>
</feature>
<dbReference type="PANTHER" id="PTHR30505:SF0">
    <property type="entry name" value="FRUCTOSE-LIKE PTS SYSTEM EIIBC COMPONENT-RELATED"/>
    <property type="match status" value="1"/>
</dbReference>
<evidence type="ECO:0000256" key="6">
    <source>
        <dbReference type="ARBA" id="ARBA00022692"/>
    </source>
</evidence>
<keyword evidence="8 9" id="KW-0472">Membrane</keyword>
<proteinExistence type="predicted"/>
<keyword evidence="2" id="KW-0813">Transport</keyword>
<evidence type="ECO:0000256" key="9">
    <source>
        <dbReference type="SAM" id="Phobius"/>
    </source>
</evidence>
<evidence type="ECO:0000256" key="4">
    <source>
        <dbReference type="ARBA" id="ARBA00022597"/>
    </source>
</evidence>
<evidence type="ECO:0000256" key="5">
    <source>
        <dbReference type="ARBA" id="ARBA00022683"/>
    </source>
</evidence>
<keyword evidence="4" id="KW-0762">Sugar transport</keyword>
<dbReference type="InterPro" id="IPR006327">
    <property type="entry name" value="PTS_IIC_fruc"/>
</dbReference>
<evidence type="ECO:0000256" key="8">
    <source>
        <dbReference type="ARBA" id="ARBA00023136"/>
    </source>
</evidence>
<dbReference type="InterPro" id="IPR050864">
    <property type="entry name" value="Bacterial_PTS_Sugar_Transport"/>
</dbReference>
<dbReference type="InterPro" id="IPR013014">
    <property type="entry name" value="PTS_EIIC_2"/>
</dbReference>
<accession>A0A4J1YZA2</accession>